<evidence type="ECO:0000259" key="1">
    <source>
        <dbReference type="Pfam" id="PF13966"/>
    </source>
</evidence>
<reference evidence="2 3" key="1">
    <citation type="journal article" date="2021" name="bioRxiv">
        <title>Chromosome-scale and haplotype-resolved genome assembly of a tetraploid potato cultivar.</title>
        <authorList>
            <person name="Sun H."/>
            <person name="Jiao W.-B."/>
            <person name="Krause K."/>
            <person name="Campoy J.A."/>
            <person name="Goel M."/>
            <person name="Folz-Donahue K."/>
            <person name="Kukat C."/>
            <person name="Huettel B."/>
            <person name="Schneeberger K."/>
        </authorList>
    </citation>
    <scope>NUCLEOTIDE SEQUENCE [LARGE SCALE GENOMIC DNA]</scope>
    <source>
        <strain evidence="2">SolTubOtavaFocal</strain>
        <tissue evidence="2">Leaves</tissue>
    </source>
</reference>
<keyword evidence="3" id="KW-1185">Reference proteome</keyword>
<dbReference type="InterPro" id="IPR026960">
    <property type="entry name" value="RVT-Znf"/>
</dbReference>
<evidence type="ECO:0000313" key="2">
    <source>
        <dbReference type="EMBL" id="KAH0778856.1"/>
    </source>
</evidence>
<gene>
    <name evidence="2" type="ORF">KY290_005283</name>
</gene>
<organism evidence="2 3">
    <name type="scientific">Solanum tuberosum</name>
    <name type="common">Potato</name>
    <dbReference type="NCBI Taxonomy" id="4113"/>
    <lineage>
        <taxon>Eukaryota</taxon>
        <taxon>Viridiplantae</taxon>
        <taxon>Streptophyta</taxon>
        <taxon>Embryophyta</taxon>
        <taxon>Tracheophyta</taxon>
        <taxon>Spermatophyta</taxon>
        <taxon>Magnoliopsida</taxon>
        <taxon>eudicotyledons</taxon>
        <taxon>Gunneridae</taxon>
        <taxon>Pentapetalae</taxon>
        <taxon>asterids</taxon>
        <taxon>lamiids</taxon>
        <taxon>Solanales</taxon>
        <taxon>Solanaceae</taxon>
        <taxon>Solanoideae</taxon>
        <taxon>Solaneae</taxon>
        <taxon>Solanum</taxon>
    </lineage>
</organism>
<dbReference type="Proteomes" id="UP000826656">
    <property type="component" value="Unassembled WGS sequence"/>
</dbReference>
<feature type="domain" description="Reverse transcriptase zinc-binding" evidence="1">
    <location>
        <begin position="96"/>
        <end position="181"/>
    </location>
</feature>
<dbReference type="Pfam" id="PF13966">
    <property type="entry name" value="zf-RVT"/>
    <property type="match status" value="1"/>
</dbReference>
<accession>A0ABQ7WDN1</accession>
<dbReference type="EMBL" id="JAIVGD010000002">
    <property type="protein sequence ID" value="KAH0778856.1"/>
    <property type="molecule type" value="Genomic_DNA"/>
</dbReference>
<sequence>MQSSGTMQFLGHMQSSEKMQCQTQCKFWEHAILGTYNYLAQCNLWHNKISRAHATIGHNAIFWAHAILGHNMIVEKNSLTNQNDKPWWTKSCDGKFSVKTSWELLRQRDEIKEDFTLLWSKGLPFKYSFLTWRIWLRKVSIATLMHKWNPNISQNCNRCTSPEEVSIENLFFKGETTTTIWRYFSNAIGFQCSQFLKPNIRKWWSIEGNGNGKCSAGNSYDNTMYHSTWGECSTAKVIWKITYAIRKFVWIRHHMEGEGKNWPELVATLETYSTSHSFQIIRWLAPPIDKVKVNIDGASKGNPGPSSATFCIRDSEGKLMAAKGVN</sequence>
<proteinExistence type="predicted"/>
<protein>
    <recommendedName>
        <fullName evidence="1">Reverse transcriptase zinc-binding domain-containing protein</fullName>
    </recommendedName>
</protein>
<evidence type="ECO:0000313" key="3">
    <source>
        <dbReference type="Proteomes" id="UP000826656"/>
    </source>
</evidence>
<comment type="caution">
    <text evidence="2">The sequence shown here is derived from an EMBL/GenBank/DDBJ whole genome shotgun (WGS) entry which is preliminary data.</text>
</comment>
<name>A0ABQ7WDN1_SOLTU</name>